<feature type="transmembrane region" description="Helical" evidence="1">
    <location>
        <begin position="183"/>
        <end position="203"/>
    </location>
</feature>
<reference evidence="2 3" key="1">
    <citation type="submission" date="2007-10" db="EMBL/GenBank/DDBJ databases">
        <title>Complete sequence of Caldivirga maquilingensis IC-167.</title>
        <authorList>
            <consortium name="US DOE Joint Genome Institute"/>
            <person name="Copeland A."/>
            <person name="Lucas S."/>
            <person name="Lapidus A."/>
            <person name="Barry K."/>
            <person name="Glavina del Rio T."/>
            <person name="Dalin E."/>
            <person name="Tice H."/>
            <person name="Pitluck S."/>
            <person name="Saunders E."/>
            <person name="Brettin T."/>
            <person name="Bruce D."/>
            <person name="Detter J.C."/>
            <person name="Han C."/>
            <person name="Schmutz J."/>
            <person name="Larimer F."/>
            <person name="Land M."/>
            <person name="Hauser L."/>
            <person name="Kyrpides N."/>
            <person name="Ivanova N."/>
            <person name="Biddle J.F."/>
            <person name="Zhang Z."/>
            <person name="Fitz-Gibbon S.T."/>
            <person name="Lowe T.M."/>
            <person name="Saltikov C."/>
            <person name="House C.H."/>
            <person name="Richardson P."/>
        </authorList>
    </citation>
    <scope>NUCLEOTIDE SEQUENCE [LARGE SCALE GENOMIC DNA]</scope>
    <source>
        <strain evidence="3">ATCC 700844 / DSM 13496 / JCM 10307 / IC-167</strain>
    </source>
</reference>
<protein>
    <submittedName>
        <fullName evidence="2">Uncharacterized protein</fullName>
    </submittedName>
</protein>
<dbReference type="RefSeq" id="WP_012185450.1">
    <property type="nucleotide sequence ID" value="NC_009954.1"/>
</dbReference>
<name>A8MBE0_CALMQ</name>
<feature type="transmembrane region" description="Helical" evidence="1">
    <location>
        <begin position="223"/>
        <end position="250"/>
    </location>
</feature>
<feature type="transmembrane region" description="Helical" evidence="1">
    <location>
        <begin position="71"/>
        <end position="92"/>
    </location>
</feature>
<feature type="transmembrane region" description="Helical" evidence="1">
    <location>
        <begin position="149"/>
        <end position="171"/>
    </location>
</feature>
<dbReference type="AlphaFoldDB" id="A8MBE0"/>
<dbReference type="Proteomes" id="UP000001137">
    <property type="component" value="Chromosome"/>
</dbReference>
<keyword evidence="1" id="KW-0472">Membrane</keyword>
<dbReference type="KEGG" id="cma:Cmaq_0384"/>
<evidence type="ECO:0000313" key="3">
    <source>
        <dbReference type="Proteomes" id="UP000001137"/>
    </source>
</evidence>
<feature type="transmembrane region" description="Helical" evidence="1">
    <location>
        <begin position="298"/>
        <end position="320"/>
    </location>
</feature>
<evidence type="ECO:0000313" key="2">
    <source>
        <dbReference type="EMBL" id="ABW01230.1"/>
    </source>
</evidence>
<feature type="transmembrane region" description="Helical" evidence="1">
    <location>
        <begin position="326"/>
        <end position="346"/>
    </location>
</feature>
<dbReference type="STRING" id="397948.Cmaq_0384"/>
<dbReference type="OrthoDB" id="378742at2157"/>
<dbReference type="GeneID" id="5709186"/>
<dbReference type="eggNOG" id="arCOG10475">
    <property type="taxonomic scope" value="Archaea"/>
</dbReference>
<feature type="transmembrane region" description="Helical" evidence="1">
    <location>
        <begin position="122"/>
        <end position="143"/>
    </location>
</feature>
<dbReference type="HOGENOM" id="CLU_529602_0_0_2"/>
<gene>
    <name evidence="2" type="ordered locus">Cmaq_0384</name>
</gene>
<feature type="transmembrane region" description="Helical" evidence="1">
    <location>
        <begin position="432"/>
        <end position="458"/>
    </location>
</feature>
<feature type="transmembrane region" description="Helical" evidence="1">
    <location>
        <begin position="464"/>
        <end position="486"/>
    </location>
</feature>
<organism evidence="2 3">
    <name type="scientific">Caldivirga maquilingensis (strain ATCC 700844 / DSM 13496 / JCM 10307 / IC-167)</name>
    <dbReference type="NCBI Taxonomy" id="397948"/>
    <lineage>
        <taxon>Archaea</taxon>
        <taxon>Thermoproteota</taxon>
        <taxon>Thermoprotei</taxon>
        <taxon>Thermoproteales</taxon>
        <taxon>Thermoproteaceae</taxon>
        <taxon>Caldivirga</taxon>
    </lineage>
</organism>
<keyword evidence="1" id="KW-0812">Transmembrane</keyword>
<dbReference type="EMBL" id="CP000852">
    <property type="protein sequence ID" value="ABW01230.1"/>
    <property type="molecule type" value="Genomic_DNA"/>
</dbReference>
<accession>A8MBE0</accession>
<feature type="transmembrane region" description="Helical" evidence="1">
    <location>
        <begin position="367"/>
        <end position="392"/>
    </location>
</feature>
<proteinExistence type="predicted"/>
<evidence type="ECO:0000256" key="1">
    <source>
        <dbReference type="SAM" id="Phobius"/>
    </source>
</evidence>
<feature type="transmembrane region" description="Helical" evidence="1">
    <location>
        <begin position="45"/>
        <end position="65"/>
    </location>
</feature>
<keyword evidence="1" id="KW-1133">Transmembrane helix</keyword>
<sequence length="492" mass="53643">MVSVRRLASVLSKELMYQGYTASRVSGLRPMNIERAVRAARINKIILSALMGFYVGLMGIIPYALKRPSVSLIETLTGSFFIIFSSLLNVAFSLQQIDNVRSLLATLPLEPRIVKSASTLSLFMIMDIPTYVSIAVSTLISVIMGGIPYPLLGTLQGISLGVIVASGFIIITERASSTISRSVSRIIGMIPIMLAVLILGYAVNINPSQLNPALSLIPVTSGLFINGLNASFYLTIVYTVAFTLAAYLMLRRVSDRILESNVQVQVIKASEFKGFRIRNPLMALVRVDLTQSFRSRMAGIWAIPVSYWVIIVFTVIAGGVRLNPMLLLTYVIELSAIIAFIPYALYLSELRGAVVFRLLPITPLRNLASKLLVTLIAYYVAMVPISVLMIIYGLPISLQAVVILAFGLPMAATGVMAILFELNIREGSVSSVSLMIIYALVMIIIEGLPAAALIIAHIMIGGYALPSLIMFLVSAVEFLMALMVLARLSRRR</sequence>
<feature type="transmembrane region" description="Helical" evidence="1">
    <location>
        <begin position="398"/>
        <end position="420"/>
    </location>
</feature>
<keyword evidence="3" id="KW-1185">Reference proteome</keyword>